<sequence length="205" mass="21985">MASGTDGADETVTGRDTRVDAASAGGEICFGISTALPEKSRDTATEGARPGIIVMHVGLEPEGEEARRCLRSEACKGPICVWAVGNAGCRAEMFVLDASGDESANEMVEERDMSLPAMSKTGWQRRGQIGRRHEQIRVRACMSAGICAVIEIEEASSTTALSSLRVARLSSLRVATWWKETKKRVGKKDLLMPSVQLSSGRVSNV</sequence>
<dbReference type="EMBL" id="JARKIF010000036">
    <property type="protein sequence ID" value="KAJ7610124.1"/>
    <property type="molecule type" value="Genomic_DNA"/>
</dbReference>
<accession>A0AAD7B553</accession>
<proteinExistence type="predicted"/>
<evidence type="ECO:0000313" key="2">
    <source>
        <dbReference type="Proteomes" id="UP001221142"/>
    </source>
</evidence>
<gene>
    <name evidence="1" type="ORF">FB45DRAFT_1010026</name>
</gene>
<reference evidence="1" key="1">
    <citation type="submission" date="2023-03" db="EMBL/GenBank/DDBJ databases">
        <title>Massive genome expansion in bonnet fungi (Mycena s.s.) driven by repeated elements and novel gene families across ecological guilds.</title>
        <authorList>
            <consortium name="Lawrence Berkeley National Laboratory"/>
            <person name="Harder C.B."/>
            <person name="Miyauchi S."/>
            <person name="Viragh M."/>
            <person name="Kuo A."/>
            <person name="Thoen E."/>
            <person name="Andreopoulos B."/>
            <person name="Lu D."/>
            <person name="Skrede I."/>
            <person name="Drula E."/>
            <person name="Henrissat B."/>
            <person name="Morin E."/>
            <person name="Kohler A."/>
            <person name="Barry K."/>
            <person name="LaButti K."/>
            <person name="Morin E."/>
            <person name="Salamov A."/>
            <person name="Lipzen A."/>
            <person name="Mereny Z."/>
            <person name="Hegedus B."/>
            <person name="Baldrian P."/>
            <person name="Stursova M."/>
            <person name="Weitz H."/>
            <person name="Taylor A."/>
            <person name="Grigoriev I.V."/>
            <person name="Nagy L.G."/>
            <person name="Martin F."/>
            <person name="Kauserud H."/>
        </authorList>
    </citation>
    <scope>NUCLEOTIDE SEQUENCE</scope>
    <source>
        <strain evidence="1">9284</strain>
    </source>
</reference>
<name>A0AAD7B553_9AGAR</name>
<dbReference type="AlphaFoldDB" id="A0AAD7B553"/>
<keyword evidence="2" id="KW-1185">Reference proteome</keyword>
<protein>
    <submittedName>
        <fullName evidence="1">Uncharacterized protein</fullName>
    </submittedName>
</protein>
<comment type="caution">
    <text evidence="1">The sequence shown here is derived from an EMBL/GenBank/DDBJ whole genome shotgun (WGS) entry which is preliminary data.</text>
</comment>
<dbReference type="Proteomes" id="UP001221142">
    <property type="component" value="Unassembled WGS sequence"/>
</dbReference>
<organism evidence="1 2">
    <name type="scientific">Roridomyces roridus</name>
    <dbReference type="NCBI Taxonomy" id="1738132"/>
    <lineage>
        <taxon>Eukaryota</taxon>
        <taxon>Fungi</taxon>
        <taxon>Dikarya</taxon>
        <taxon>Basidiomycota</taxon>
        <taxon>Agaricomycotina</taxon>
        <taxon>Agaricomycetes</taxon>
        <taxon>Agaricomycetidae</taxon>
        <taxon>Agaricales</taxon>
        <taxon>Marasmiineae</taxon>
        <taxon>Mycenaceae</taxon>
        <taxon>Roridomyces</taxon>
    </lineage>
</organism>
<evidence type="ECO:0000313" key="1">
    <source>
        <dbReference type="EMBL" id="KAJ7610124.1"/>
    </source>
</evidence>